<dbReference type="SUPFAM" id="SSF50249">
    <property type="entry name" value="Nucleic acid-binding proteins"/>
    <property type="match status" value="1"/>
</dbReference>
<evidence type="ECO:0000256" key="1">
    <source>
        <dbReference type="ARBA" id="ARBA00022603"/>
    </source>
</evidence>
<evidence type="ECO:0000256" key="5">
    <source>
        <dbReference type="SAM" id="MobiDB-lite"/>
    </source>
</evidence>
<dbReference type="PROSITE" id="PS51687">
    <property type="entry name" value="SAM_MT_RNA_M5U"/>
    <property type="match status" value="1"/>
</dbReference>
<dbReference type="EMBL" id="VFOU01000001">
    <property type="protein sequence ID" value="TQL74146.1"/>
    <property type="molecule type" value="Genomic_DNA"/>
</dbReference>
<dbReference type="PANTHER" id="PTHR11061">
    <property type="entry name" value="RNA M5U METHYLTRANSFERASE"/>
    <property type="match status" value="1"/>
</dbReference>
<keyword evidence="2 4" id="KW-0808">Transferase</keyword>
<keyword evidence="3 4" id="KW-0949">S-adenosyl-L-methionine</keyword>
<dbReference type="InterPro" id="IPR012340">
    <property type="entry name" value="NA-bd_OB-fold"/>
</dbReference>
<name>A0A543ANM1_9MICC</name>
<protein>
    <submittedName>
        <fullName evidence="7">23S rRNA m(5)U-1939 methyltransferase</fullName>
    </submittedName>
</protein>
<dbReference type="PANTHER" id="PTHR11061:SF30">
    <property type="entry name" value="TRNA (URACIL(54)-C(5))-METHYLTRANSFERASE"/>
    <property type="match status" value="1"/>
</dbReference>
<evidence type="ECO:0000259" key="6">
    <source>
        <dbReference type="PROSITE" id="PS50926"/>
    </source>
</evidence>
<dbReference type="Gene3D" id="3.40.50.150">
    <property type="entry name" value="Vaccinia Virus protein VP39"/>
    <property type="match status" value="1"/>
</dbReference>
<evidence type="ECO:0000256" key="3">
    <source>
        <dbReference type="ARBA" id="ARBA00022691"/>
    </source>
</evidence>
<dbReference type="Proteomes" id="UP000319746">
    <property type="component" value="Unassembled WGS sequence"/>
</dbReference>
<feature type="region of interest" description="Disordered" evidence="5">
    <location>
        <begin position="1"/>
        <end position="21"/>
    </location>
</feature>
<feature type="binding site" evidence="4">
    <location>
        <position position="419"/>
    </location>
    <ligand>
        <name>S-adenosyl-L-methionine</name>
        <dbReference type="ChEBI" id="CHEBI:59789"/>
    </ligand>
</feature>
<dbReference type="GO" id="GO:0070041">
    <property type="term" value="F:rRNA (uridine-C5-)-methyltransferase activity"/>
    <property type="evidence" value="ECO:0007669"/>
    <property type="project" value="TreeGrafter"/>
</dbReference>
<dbReference type="InterPro" id="IPR029063">
    <property type="entry name" value="SAM-dependent_MTases_sf"/>
</dbReference>
<dbReference type="SUPFAM" id="SSF53335">
    <property type="entry name" value="S-adenosyl-L-methionine-dependent methyltransferases"/>
    <property type="match status" value="1"/>
</dbReference>
<gene>
    <name evidence="7" type="ORF">FB556_0599</name>
</gene>
<evidence type="ECO:0000313" key="8">
    <source>
        <dbReference type="Proteomes" id="UP000319746"/>
    </source>
</evidence>
<evidence type="ECO:0000256" key="4">
    <source>
        <dbReference type="PROSITE-ProRule" id="PRU01024"/>
    </source>
</evidence>
<accession>A0A543ANM1</accession>
<comment type="caution">
    <text evidence="7">The sequence shown here is derived from an EMBL/GenBank/DDBJ whole genome shotgun (WGS) entry which is preliminary data.</text>
</comment>
<dbReference type="Gene3D" id="2.40.50.140">
    <property type="entry name" value="Nucleic acid-binding proteins"/>
    <property type="match status" value="1"/>
</dbReference>
<evidence type="ECO:0000256" key="2">
    <source>
        <dbReference type="ARBA" id="ARBA00022679"/>
    </source>
</evidence>
<keyword evidence="1 4" id="KW-0489">Methyltransferase</keyword>
<comment type="similarity">
    <text evidence="4">Belongs to the class I-like SAM-binding methyltransferase superfamily. RNA M5U methyltransferase family.</text>
</comment>
<dbReference type="PROSITE" id="PS50926">
    <property type="entry name" value="TRAM"/>
    <property type="match status" value="1"/>
</dbReference>
<organism evidence="7 8">
    <name type="scientific">Enteractinococcus coprophilus</name>
    <dbReference type="NCBI Taxonomy" id="1027633"/>
    <lineage>
        <taxon>Bacteria</taxon>
        <taxon>Bacillati</taxon>
        <taxon>Actinomycetota</taxon>
        <taxon>Actinomycetes</taxon>
        <taxon>Micrococcales</taxon>
        <taxon>Micrococcaceae</taxon>
    </lineage>
</organism>
<dbReference type="OrthoDB" id="9804590at2"/>
<feature type="compositionally biased region" description="Polar residues" evidence="5">
    <location>
        <begin position="1"/>
        <end position="13"/>
    </location>
</feature>
<proteinExistence type="inferred from homology"/>
<sequence>MTNTMNPLTQQESAGALTLSPEQTQIQVQVERMARGGHGVAQHDGRVVFVRHAIPGETVVAKLTGVGPSGRYLLADTVKVIAASEFRRAHQWKIADPLRSYGAGRPPIGGAEYGHIVLEYQRRIKANVFRDKMVRLGEQIPEDMEISVAGMDCDGASGMHWRTRNAFVVSDTGRLSLPVHRSLQKVRIRNVPLAVPQLDDLELWDYDFSGAVRVEVVTPHHGREALITIVPAAYIAGSEDALQKAMNAWRLELSELPEYVSIAVSTPSQRHRGTMEVTTLRGREWVTEEVVSDTHGSHDFRVSNYHSWPVHKEAPAVLVDAVLKAARVKPGDVVVDLYGGSGLYSRFLAEAVGPDGTVLSVEPRPAASRDAHVNLESLPQAIALPGNVNHVMSGWLRAPEVDLASGGLNGRRVNTVVLNAPKKGARSATLSRMVKLGPDRIVYVSQDPVSLARDTKWLNQHGWQLTEIDAYDFAPNTHEVQTICVFTRA</sequence>
<reference evidence="7 8" key="1">
    <citation type="submission" date="2019-06" db="EMBL/GenBank/DDBJ databases">
        <title>Sequencing the genomes of 1000 actinobacteria strains.</title>
        <authorList>
            <person name="Klenk H.-P."/>
        </authorList>
    </citation>
    <scope>NUCLEOTIDE SEQUENCE [LARGE SCALE GENOMIC DNA]</scope>
    <source>
        <strain evidence="7 8">DSM 24083</strain>
    </source>
</reference>
<keyword evidence="8" id="KW-1185">Reference proteome</keyword>
<feature type="domain" description="TRAM" evidence="6">
    <location>
        <begin position="11"/>
        <end position="79"/>
    </location>
</feature>
<feature type="binding site" evidence="4">
    <location>
        <position position="338"/>
    </location>
    <ligand>
        <name>S-adenosyl-L-methionine</name>
        <dbReference type="ChEBI" id="CHEBI:59789"/>
    </ligand>
</feature>
<dbReference type="AlphaFoldDB" id="A0A543ANM1"/>
<dbReference type="GO" id="GO:0070475">
    <property type="term" value="P:rRNA base methylation"/>
    <property type="evidence" value="ECO:0007669"/>
    <property type="project" value="TreeGrafter"/>
</dbReference>
<dbReference type="InterPro" id="IPR010280">
    <property type="entry name" value="U5_MeTrfase_fam"/>
</dbReference>
<dbReference type="RefSeq" id="WP_141864583.1">
    <property type="nucleotide sequence ID" value="NZ_BAABAN010000016.1"/>
</dbReference>
<feature type="binding site" evidence="4">
    <location>
        <position position="362"/>
    </location>
    <ligand>
        <name>S-adenosyl-L-methionine</name>
        <dbReference type="ChEBI" id="CHEBI:59789"/>
    </ligand>
</feature>
<comment type="caution">
    <text evidence="4">Lacks conserved residue(s) required for the propagation of feature annotation.</text>
</comment>
<dbReference type="InterPro" id="IPR002792">
    <property type="entry name" value="TRAM_dom"/>
</dbReference>
<evidence type="ECO:0000313" key="7">
    <source>
        <dbReference type="EMBL" id="TQL74146.1"/>
    </source>
</evidence>